<organism evidence="1 2">
    <name type="scientific">Ixodes persulcatus</name>
    <name type="common">Taiga tick</name>
    <dbReference type="NCBI Taxonomy" id="34615"/>
    <lineage>
        <taxon>Eukaryota</taxon>
        <taxon>Metazoa</taxon>
        <taxon>Ecdysozoa</taxon>
        <taxon>Arthropoda</taxon>
        <taxon>Chelicerata</taxon>
        <taxon>Arachnida</taxon>
        <taxon>Acari</taxon>
        <taxon>Parasitiformes</taxon>
        <taxon>Ixodida</taxon>
        <taxon>Ixodoidea</taxon>
        <taxon>Ixodidae</taxon>
        <taxon>Ixodinae</taxon>
        <taxon>Ixodes</taxon>
    </lineage>
</organism>
<gene>
    <name evidence="1" type="ORF">HPB47_014888</name>
</gene>
<name>A0AC60QUV1_IXOPE</name>
<dbReference type="EMBL" id="JABSTQ010003387">
    <property type="protein sequence ID" value="KAG0443463.1"/>
    <property type="molecule type" value="Genomic_DNA"/>
</dbReference>
<keyword evidence="2" id="KW-1185">Reference proteome</keyword>
<proteinExistence type="predicted"/>
<comment type="caution">
    <text evidence="1">The sequence shown here is derived from an EMBL/GenBank/DDBJ whole genome shotgun (WGS) entry which is preliminary data.</text>
</comment>
<reference evidence="1 2" key="1">
    <citation type="journal article" date="2020" name="Cell">
        <title>Large-Scale Comparative Analyses of Tick Genomes Elucidate Their Genetic Diversity and Vector Capacities.</title>
        <authorList>
            <consortium name="Tick Genome and Microbiome Consortium (TIGMIC)"/>
            <person name="Jia N."/>
            <person name="Wang J."/>
            <person name="Shi W."/>
            <person name="Du L."/>
            <person name="Sun Y."/>
            <person name="Zhan W."/>
            <person name="Jiang J.F."/>
            <person name="Wang Q."/>
            <person name="Zhang B."/>
            <person name="Ji P."/>
            <person name="Bell-Sakyi L."/>
            <person name="Cui X.M."/>
            <person name="Yuan T.T."/>
            <person name="Jiang B.G."/>
            <person name="Yang W.F."/>
            <person name="Lam T.T."/>
            <person name="Chang Q.C."/>
            <person name="Ding S.J."/>
            <person name="Wang X.J."/>
            <person name="Zhu J.G."/>
            <person name="Ruan X.D."/>
            <person name="Zhao L."/>
            <person name="Wei J.T."/>
            <person name="Ye R.Z."/>
            <person name="Que T.C."/>
            <person name="Du C.H."/>
            <person name="Zhou Y.H."/>
            <person name="Cheng J.X."/>
            <person name="Dai P.F."/>
            <person name="Guo W.B."/>
            <person name="Han X.H."/>
            <person name="Huang E.J."/>
            <person name="Li L.F."/>
            <person name="Wei W."/>
            <person name="Gao Y.C."/>
            <person name="Liu J.Z."/>
            <person name="Shao H.Z."/>
            <person name="Wang X."/>
            <person name="Wang C.C."/>
            <person name="Yang T.C."/>
            <person name="Huo Q.B."/>
            <person name="Li W."/>
            <person name="Chen H.Y."/>
            <person name="Chen S.E."/>
            <person name="Zhou L.G."/>
            <person name="Ni X.B."/>
            <person name="Tian J.H."/>
            <person name="Sheng Y."/>
            <person name="Liu T."/>
            <person name="Pan Y.S."/>
            <person name="Xia L.Y."/>
            <person name="Li J."/>
            <person name="Zhao F."/>
            <person name="Cao W.C."/>
        </authorList>
    </citation>
    <scope>NUCLEOTIDE SEQUENCE [LARGE SCALE GENOMIC DNA]</scope>
    <source>
        <strain evidence="1">Iper-2018</strain>
    </source>
</reference>
<evidence type="ECO:0000313" key="1">
    <source>
        <dbReference type="EMBL" id="KAG0443463.1"/>
    </source>
</evidence>
<protein>
    <submittedName>
        <fullName evidence="1">Uncharacterized protein</fullName>
    </submittedName>
</protein>
<sequence length="816" mass="88379">MIGRFSSTAFQLTALEWMSRLEPSSTPVCLSFNMAAVEFRGLAYPSAGSPCETSREIAPPCAGYGWQSGRDSNASLTAHAYRDDVWISQETGALLREKLLMASRRLPKLCVALFNVDMDSPAFRCRGAGDEAFPRVSELARSARSLESDKNMKGALVCVLSPAATHLDRFPAHLCSYLVFTRRLDAEQATPPDVLPLPGSRYASFLKLCARTRTPAVVATVPSALSPIFAGGALSEAPAHRLSVALLKAGLDGMAVFAAPDENLALLDQYLETCPSESTMTLSDAKWVTSYRRNSSWIQIFEDEDTIAKKMTSYLNDVPDGCAAAINADLEDSRGKCPGRRAYSRLKSLAGLLEKSPEVLSHFPSDACDYVVLSRHKFRSVENISSILDVWQSLLPAQRPTTPLAVEVNSHTLASTYTNDVKAGALLIESVPGWLERNDVQGVAVLIGGLSARQELLMYSILKDLKDSLSSSTDQPFQLILVVASGSELFQAELVQLANVFVYADIHVPSNDGSCKIQFPSVSSKTSSLTSSLLRTKELMEKGSGKKTFCVTLNLAVLKYKASPERLSLGAQCGAESLAGYSEVCSLPSSRTVFDMNWMSASLRSGDVLYTFEKEGVLLSKVLFLKTLHPSLCVAAFHTELDSTSCTQPFARLVDIRAALELCEDQRWGARLNVSGVVSGDPGDLSTRSPPPPSASLIRPVMPPAPSPDDVDARGAPRLQSLQSLFLDALEAASLGEDNARLRREQRQQTELQRGSIACLQAEVRSLRDVLGRRCGLGPVRKQDSTLGDATDLRDTVGDSGYILVVRLIQVAAATY</sequence>
<accession>A0AC60QUV1</accession>
<evidence type="ECO:0000313" key="2">
    <source>
        <dbReference type="Proteomes" id="UP000805193"/>
    </source>
</evidence>
<dbReference type="Proteomes" id="UP000805193">
    <property type="component" value="Unassembled WGS sequence"/>
</dbReference>